<evidence type="ECO:0000259" key="5">
    <source>
        <dbReference type="Pfam" id="PF21546"/>
    </source>
</evidence>
<organism evidence="6 7">
    <name type="scientific">Paracoccus homiensis</name>
    <dbReference type="NCBI Taxonomy" id="364199"/>
    <lineage>
        <taxon>Bacteria</taxon>
        <taxon>Pseudomonadati</taxon>
        <taxon>Pseudomonadota</taxon>
        <taxon>Alphaproteobacteria</taxon>
        <taxon>Rhodobacterales</taxon>
        <taxon>Paracoccaceae</taxon>
        <taxon>Paracoccus</taxon>
    </lineage>
</organism>
<dbReference type="OrthoDB" id="9786272at2"/>
<keyword evidence="2" id="KW-0808">Transferase</keyword>
<keyword evidence="3 6" id="KW-0418">Kinase</keyword>
<dbReference type="GO" id="GO:0005975">
    <property type="term" value="P:carbohydrate metabolic process"/>
    <property type="evidence" value="ECO:0007669"/>
    <property type="project" value="InterPro"/>
</dbReference>
<dbReference type="PANTHER" id="PTHR43095:SF5">
    <property type="entry name" value="XYLULOSE KINASE"/>
    <property type="match status" value="1"/>
</dbReference>
<dbReference type="EMBL" id="FOHO01000031">
    <property type="protein sequence ID" value="SEU10777.1"/>
    <property type="molecule type" value="Genomic_DNA"/>
</dbReference>
<dbReference type="Proteomes" id="UP000199180">
    <property type="component" value="Unassembled WGS sequence"/>
</dbReference>
<dbReference type="RefSeq" id="WP_090738302.1">
    <property type="nucleotide sequence ID" value="NZ_FOHO01000031.1"/>
</dbReference>
<gene>
    <name evidence="6" type="ORF">SAMN04489858_13112</name>
</gene>
<name>A0A1I0JM31_9RHOB</name>
<evidence type="ECO:0000256" key="3">
    <source>
        <dbReference type="ARBA" id="ARBA00022777"/>
    </source>
</evidence>
<evidence type="ECO:0000256" key="2">
    <source>
        <dbReference type="ARBA" id="ARBA00022679"/>
    </source>
</evidence>
<keyword evidence="7" id="KW-1185">Reference proteome</keyword>
<dbReference type="GO" id="GO:0016301">
    <property type="term" value="F:kinase activity"/>
    <property type="evidence" value="ECO:0007669"/>
    <property type="project" value="UniProtKB-KW"/>
</dbReference>
<feature type="domain" description="Carbohydrate kinase FGGY C-terminal" evidence="5">
    <location>
        <begin position="255"/>
        <end position="425"/>
    </location>
</feature>
<protein>
    <submittedName>
        <fullName evidence="6">Sugar (Pentulose or hexulose) kinase</fullName>
    </submittedName>
</protein>
<accession>A0A1I0JM31</accession>
<dbReference type="InterPro" id="IPR018484">
    <property type="entry name" value="FGGY_N"/>
</dbReference>
<dbReference type="SUPFAM" id="SSF53067">
    <property type="entry name" value="Actin-like ATPase domain"/>
    <property type="match status" value="1"/>
</dbReference>
<evidence type="ECO:0000313" key="6">
    <source>
        <dbReference type="EMBL" id="SEU10777.1"/>
    </source>
</evidence>
<dbReference type="InterPro" id="IPR049382">
    <property type="entry name" value="FGGY_C_2"/>
</dbReference>
<feature type="domain" description="Carbohydrate kinase FGGY N-terminal" evidence="4">
    <location>
        <begin position="14"/>
        <end position="247"/>
    </location>
</feature>
<evidence type="ECO:0000259" key="4">
    <source>
        <dbReference type="Pfam" id="PF00370"/>
    </source>
</evidence>
<evidence type="ECO:0000256" key="1">
    <source>
        <dbReference type="ARBA" id="ARBA00009156"/>
    </source>
</evidence>
<dbReference type="STRING" id="364199.SAMN04489858_13112"/>
<dbReference type="Pfam" id="PF21546">
    <property type="entry name" value="FGGY_C_2"/>
    <property type="match status" value="1"/>
</dbReference>
<sequence>MTDATAPNRPRHIAVIDVGKTNAKLALVDGTTLHEIAVVTRPNRVLAGPPWPSFDLEGHWSFLLDHLTEFQASYGIDAISITTHGASAVLLDREGRLAAPMLDYEHGGPDDMAEAYDAIRPPFEQTGSPRLPCGLNLGAQLFWQFESDPALRDRVAHVVTYPQFWGFRLTGQLATDVTSLGCHTDLWDPHRGEFSTLVERLALTRKIAPARRADAVLGTISADIAARTGMSPQVPVACGIHDSNASLYPHVLTQQAPFSVVSTGTWVIAMAVGGDAPRLDPARDTLVNVNALGQPVPSARFMGGREYEIIRDGCDATPTPDDRSEVLAGIALLPSVTSDSGPFKRCRHAWTRDPKTDGARMLALSWYLALMTDTCLSLAGAKGPIIVEGPFARNADFTAMLAALRPEVRIAASATGTSVGAAMLLGLDATLPETTPVICDDPAPLRAYAASWARHVKERECD</sequence>
<dbReference type="InterPro" id="IPR043129">
    <property type="entry name" value="ATPase_NBD"/>
</dbReference>
<comment type="similarity">
    <text evidence="1">Belongs to the FGGY kinase family.</text>
</comment>
<dbReference type="CDD" id="cd07772">
    <property type="entry name" value="ASKHA_NBD_FGGY_NaCK-like"/>
    <property type="match status" value="1"/>
</dbReference>
<evidence type="ECO:0000313" key="7">
    <source>
        <dbReference type="Proteomes" id="UP000199180"/>
    </source>
</evidence>
<dbReference type="Pfam" id="PF00370">
    <property type="entry name" value="FGGY_N"/>
    <property type="match status" value="1"/>
</dbReference>
<proteinExistence type="inferred from homology"/>
<dbReference type="Gene3D" id="3.30.420.40">
    <property type="match status" value="2"/>
</dbReference>
<dbReference type="AlphaFoldDB" id="A0A1I0JM31"/>
<dbReference type="InterPro" id="IPR050406">
    <property type="entry name" value="FGGY_Carb_Kinase"/>
</dbReference>
<dbReference type="PANTHER" id="PTHR43095">
    <property type="entry name" value="SUGAR KINASE"/>
    <property type="match status" value="1"/>
</dbReference>
<reference evidence="6 7" key="1">
    <citation type="submission" date="2016-10" db="EMBL/GenBank/DDBJ databases">
        <authorList>
            <person name="de Groot N.N."/>
        </authorList>
    </citation>
    <scope>NUCLEOTIDE SEQUENCE [LARGE SCALE GENOMIC DNA]</scope>
    <source>
        <strain evidence="6 7">DSM 17862</strain>
    </source>
</reference>